<dbReference type="RefSeq" id="WP_326297420.1">
    <property type="nucleotide sequence ID" value="NZ_JAYLLH010000012.1"/>
</dbReference>
<dbReference type="Gene3D" id="3.40.190.290">
    <property type="match status" value="1"/>
</dbReference>
<sequence length="295" mass="32502">MIAKLEMLIALAKEQHFGHAAEALGITQPSLSNGIRQLEDQLGVKLVNRGSRFGGLTPEGQRALVWARQIVGDARRLKQEMRATYAGLAGHVRLAVIPTALTWAAELTARFTERHPSTSFTVLSRSSEEILKQIENLDADAGLTYLDNEPLGRMTTTPLYREHYALLCRSDHVLAHKHSLRWPELNGIAMCLLTPDMQNRRILNRHLMQAGIEVVASVESNSTIVLVSNVIAGRSVTVLPDHLARFLAAGHDLCVVPIEEDSAAPTVGLVALHREPYTPVVQALRKLVAEMARDQ</sequence>
<dbReference type="InterPro" id="IPR036390">
    <property type="entry name" value="WH_DNA-bd_sf"/>
</dbReference>
<evidence type="ECO:0000256" key="3">
    <source>
        <dbReference type="ARBA" id="ARBA00023125"/>
    </source>
</evidence>
<gene>
    <name evidence="6" type="ORF">VK792_10405</name>
</gene>
<dbReference type="InterPro" id="IPR036388">
    <property type="entry name" value="WH-like_DNA-bd_sf"/>
</dbReference>
<dbReference type="PANTHER" id="PTHR30419:SF31">
    <property type="entry name" value="BLR3139 PROTEIN"/>
    <property type="match status" value="1"/>
</dbReference>
<dbReference type="InterPro" id="IPR005119">
    <property type="entry name" value="LysR_subst-bd"/>
</dbReference>
<dbReference type="SUPFAM" id="SSF46785">
    <property type="entry name" value="Winged helix' DNA-binding domain"/>
    <property type="match status" value="1"/>
</dbReference>
<keyword evidence="2" id="KW-0805">Transcription regulation</keyword>
<reference evidence="6 7" key="1">
    <citation type="submission" date="2024-01" db="EMBL/GenBank/DDBJ databases">
        <title>Mesobacterium rodlantinim sp. nov., isolated from shallow sea hydrothermal systems off Kueishantao Island.</title>
        <authorList>
            <person name="Su Z."/>
            <person name="Tang K."/>
        </authorList>
    </citation>
    <scope>NUCLEOTIDE SEQUENCE [LARGE SCALE GENOMIC DNA]</scope>
    <source>
        <strain evidence="6 7">TK19101</strain>
    </source>
</reference>
<feature type="domain" description="HTH lysR-type" evidence="5">
    <location>
        <begin position="1"/>
        <end position="57"/>
    </location>
</feature>
<dbReference type="PANTHER" id="PTHR30419">
    <property type="entry name" value="HTH-TYPE TRANSCRIPTIONAL REGULATOR YBHD"/>
    <property type="match status" value="1"/>
</dbReference>
<evidence type="ECO:0000256" key="4">
    <source>
        <dbReference type="ARBA" id="ARBA00023163"/>
    </source>
</evidence>
<dbReference type="EMBL" id="JAYLLH010000012">
    <property type="protein sequence ID" value="MEC3861697.1"/>
    <property type="molecule type" value="Genomic_DNA"/>
</dbReference>
<proteinExistence type="inferred from homology"/>
<dbReference type="CDD" id="cd05466">
    <property type="entry name" value="PBP2_LTTR_substrate"/>
    <property type="match status" value="1"/>
</dbReference>
<dbReference type="PRINTS" id="PR00039">
    <property type="entry name" value="HTHLYSR"/>
</dbReference>
<organism evidence="6 7">
    <name type="scientific">Mesobacterium hydrothermale</name>
    <dbReference type="NCBI Taxonomy" id="3111907"/>
    <lineage>
        <taxon>Bacteria</taxon>
        <taxon>Pseudomonadati</taxon>
        <taxon>Pseudomonadota</taxon>
        <taxon>Alphaproteobacteria</taxon>
        <taxon>Rhodobacterales</taxon>
        <taxon>Roseobacteraceae</taxon>
        <taxon>Mesobacterium</taxon>
    </lineage>
</organism>
<dbReference type="Pfam" id="PF03466">
    <property type="entry name" value="LysR_substrate"/>
    <property type="match status" value="1"/>
</dbReference>
<dbReference type="Proteomes" id="UP001348149">
    <property type="component" value="Unassembled WGS sequence"/>
</dbReference>
<dbReference type="InterPro" id="IPR000847">
    <property type="entry name" value="LysR_HTH_N"/>
</dbReference>
<keyword evidence="7" id="KW-1185">Reference proteome</keyword>
<dbReference type="Pfam" id="PF00126">
    <property type="entry name" value="HTH_1"/>
    <property type="match status" value="1"/>
</dbReference>
<evidence type="ECO:0000256" key="1">
    <source>
        <dbReference type="ARBA" id="ARBA00009437"/>
    </source>
</evidence>
<comment type="caution">
    <text evidence="6">The sequence shown here is derived from an EMBL/GenBank/DDBJ whole genome shotgun (WGS) entry which is preliminary data.</text>
</comment>
<keyword evidence="4" id="KW-0804">Transcription</keyword>
<evidence type="ECO:0000313" key="7">
    <source>
        <dbReference type="Proteomes" id="UP001348149"/>
    </source>
</evidence>
<dbReference type="PROSITE" id="PS50931">
    <property type="entry name" value="HTH_LYSR"/>
    <property type="match status" value="1"/>
</dbReference>
<dbReference type="InterPro" id="IPR050950">
    <property type="entry name" value="HTH-type_LysR_regulators"/>
</dbReference>
<evidence type="ECO:0000256" key="2">
    <source>
        <dbReference type="ARBA" id="ARBA00023015"/>
    </source>
</evidence>
<comment type="similarity">
    <text evidence="1">Belongs to the LysR transcriptional regulatory family.</text>
</comment>
<dbReference type="Gene3D" id="1.10.10.10">
    <property type="entry name" value="Winged helix-like DNA-binding domain superfamily/Winged helix DNA-binding domain"/>
    <property type="match status" value="1"/>
</dbReference>
<accession>A0ABU6HH04</accession>
<evidence type="ECO:0000259" key="5">
    <source>
        <dbReference type="PROSITE" id="PS50931"/>
    </source>
</evidence>
<evidence type="ECO:0000313" key="6">
    <source>
        <dbReference type="EMBL" id="MEC3861697.1"/>
    </source>
</evidence>
<dbReference type="SUPFAM" id="SSF53850">
    <property type="entry name" value="Periplasmic binding protein-like II"/>
    <property type="match status" value="1"/>
</dbReference>
<protein>
    <submittedName>
        <fullName evidence="6">LysR family transcriptional regulator</fullName>
    </submittedName>
</protein>
<name>A0ABU6HH04_9RHOB</name>
<keyword evidence="3" id="KW-0238">DNA-binding</keyword>